<dbReference type="Proteomes" id="UP001178507">
    <property type="component" value="Unassembled WGS sequence"/>
</dbReference>
<evidence type="ECO:0000313" key="2">
    <source>
        <dbReference type="Proteomes" id="UP001178507"/>
    </source>
</evidence>
<comment type="caution">
    <text evidence="1">The sequence shown here is derived from an EMBL/GenBank/DDBJ whole genome shotgun (WGS) entry which is preliminary data.</text>
</comment>
<gene>
    <name evidence="1" type="ORF">EVOR1521_LOCUS15385</name>
</gene>
<dbReference type="AlphaFoldDB" id="A0AA36ILQ9"/>
<name>A0AA36ILQ9_9DINO</name>
<keyword evidence="2" id="KW-1185">Reference proteome</keyword>
<dbReference type="EMBL" id="CAUJNA010001946">
    <property type="protein sequence ID" value="CAJ1389845.1"/>
    <property type="molecule type" value="Genomic_DNA"/>
</dbReference>
<proteinExistence type="predicted"/>
<organism evidence="1 2">
    <name type="scientific">Effrenium voratum</name>
    <dbReference type="NCBI Taxonomy" id="2562239"/>
    <lineage>
        <taxon>Eukaryota</taxon>
        <taxon>Sar</taxon>
        <taxon>Alveolata</taxon>
        <taxon>Dinophyceae</taxon>
        <taxon>Suessiales</taxon>
        <taxon>Symbiodiniaceae</taxon>
        <taxon>Effrenium</taxon>
    </lineage>
</organism>
<evidence type="ECO:0000313" key="1">
    <source>
        <dbReference type="EMBL" id="CAJ1389845.1"/>
    </source>
</evidence>
<accession>A0AA36ILQ9</accession>
<protein>
    <submittedName>
        <fullName evidence="1">Uncharacterized protein</fullName>
    </submittedName>
</protein>
<sequence>MPDRYKCDSCRAVVHHLNQALVKQQPKSRRQRCVGVGWGARFEDPRPRLKRPWPNVPRSLISLAYSTVFVDHNGSL</sequence>
<reference evidence="1" key="1">
    <citation type="submission" date="2023-08" db="EMBL/GenBank/DDBJ databases">
        <authorList>
            <person name="Chen Y."/>
            <person name="Shah S."/>
            <person name="Dougan E. K."/>
            <person name="Thang M."/>
            <person name="Chan C."/>
        </authorList>
    </citation>
    <scope>NUCLEOTIDE SEQUENCE</scope>
</reference>